<dbReference type="AlphaFoldDB" id="A0AB73G334"/>
<name>A0AB73G334_9BURK</name>
<organism evidence="1 2">
    <name type="scientific">Burkholderia ubonensis</name>
    <dbReference type="NCBI Taxonomy" id="101571"/>
    <lineage>
        <taxon>Bacteria</taxon>
        <taxon>Pseudomonadati</taxon>
        <taxon>Pseudomonadota</taxon>
        <taxon>Betaproteobacteria</taxon>
        <taxon>Burkholderiales</taxon>
        <taxon>Burkholderiaceae</taxon>
        <taxon>Burkholderia</taxon>
        <taxon>Burkholderia cepacia complex</taxon>
    </lineage>
</organism>
<reference evidence="1 2" key="1">
    <citation type="submission" date="2015-11" db="EMBL/GenBank/DDBJ databases">
        <title>Expanding the genomic diversity of Burkholderia species for the development of highly accurate diagnostics.</title>
        <authorList>
            <person name="Sahl J."/>
            <person name="Keim P."/>
            <person name="Wagner D."/>
        </authorList>
    </citation>
    <scope>NUCLEOTIDE SEQUENCE [LARGE SCALE GENOMIC DNA]</scope>
    <source>
        <strain evidence="1 2">MSMB2058</strain>
    </source>
</reference>
<evidence type="ECO:0000313" key="2">
    <source>
        <dbReference type="Proteomes" id="UP000061665"/>
    </source>
</evidence>
<dbReference type="EMBL" id="LOZE01000083">
    <property type="protein sequence ID" value="KVM28617.1"/>
    <property type="molecule type" value="Genomic_DNA"/>
</dbReference>
<protein>
    <submittedName>
        <fullName evidence="1">Uncharacterized protein</fullName>
    </submittedName>
</protein>
<evidence type="ECO:0000313" key="1">
    <source>
        <dbReference type="EMBL" id="KVM28617.1"/>
    </source>
</evidence>
<proteinExistence type="predicted"/>
<accession>A0AB73G334</accession>
<gene>
    <name evidence="1" type="ORF">WJ53_09150</name>
</gene>
<comment type="caution">
    <text evidence="1">The sequence shown here is derived from an EMBL/GenBank/DDBJ whole genome shotgun (WGS) entry which is preliminary data.</text>
</comment>
<sequence>MKEKTMSGIKLSFGEEAFMRAVLEEAGPAKAGRRVPFNHMEGRTVSGLAKKGFVVRLDGEVEITDVGAAWLATVRT</sequence>
<dbReference type="Proteomes" id="UP000061665">
    <property type="component" value="Unassembled WGS sequence"/>
</dbReference>